<sequence length="284" mass="33116">MKKILVPTDFSSNAWNAVCYALDFFKDEECTFYFLHTYIPHFYRTDYTMGGVAMYSTPDALRQISLAGLEKTLTNVKERYSNSKHSYECLSAFNLLTDEINEVVAREKIDLVVMGTQGATGSKEIFLGTNAVFTIRKAKVPVLVIPEKSMFHELEKILFPTDYMTFYKRRELKPMIRMAKARNAKITVLHVVGERELTEKQKSNREFLDECLEETDHHFKEIHKQLMPDAIHNYIRDNDFNMLAMMKRKHSFLERLLLKQNVDSIGFHVKIPFLVMPDTAKISY</sequence>
<dbReference type="Pfam" id="PF00582">
    <property type="entry name" value="Usp"/>
    <property type="match status" value="2"/>
</dbReference>
<dbReference type="PRINTS" id="PR01438">
    <property type="entry name" value="UNVRSLSTRESS"/>
</dbReference>
<protein>
    <submittedName>
        <fullName evidence="3">Universal stress protein</fullName>
    </submittedName>
</protein>
<feature type="domain" description="UspA" evidence="2">
    <location>
        <begin position="1"/>
        <end position="146"/>
    </location>
</feature>
<feature type="domain" description="UspA" evidence="2">
    <location>
        <begin position="155"/>
        <end position="276"/>
    </location>
</feature>
<accession>A0A6P0ULP6</accession>
<evidence type="ECO:0000313" key="4">
    <source>
        <dbReference type="Proteomes" id="UP000468581"/>
    </source>
</evidence>
<dbReference type="PANTHER" id="PTHR46268">
    <property type="entry name" value="STRESS RESPONSE PROTEIN NHAX"/>
    <property type="match status" value="1"/>
</dbReference>
<evidence type="ECO:0000313" key="3">
    <source>
        <dbReference type="EMBL" id="NER13452.1"/>
    </source>
</evidence>
<dbReference type="AlphaFoldDB" id="A0A6P0ULP6"/>
<evidence type="ECO:0000259" key="2">
    <source>
        <dbReference type="Pfam" id="PF00582"/>
    </source>
</evidence>
<comment type="caution">
    <text evidence="3">The sequence shown here is derived from an EMBL/GenBank/DDBJ whole genome shotgun (WGS) entry which is preliminary data.</text>
</comment>
<dbReference type="SUPFAM" id="SSF52402">
    <property type="entry name" value="Adenine nucleotide alpha hydrolases-like"/>
    <property type="match status" value="2"/>
</dbReference>
<dbReference type="InterPro" id="IPR006015">
    <property type="entry name" value="Universal_stress_UspA"/>
</dbReference>
<dbReference type="InterPro" id="IPR006016">
    <property type="entry name" value="UspA"/>
</dbReference>
<dbReference type="Proteomes" id="UP000468581">
    <property type="component" value="Unassembled WGS sequence"/>
</dbReference>
<reference evidence="3 4" key="1">
    <citation type="submission" date="2020-01" db="EMBL/GenBank/DDBJ databases">
        <title>Leptobacterium flavescens.</title>
        <authorList>
            <person name="Wang G."/>
        </authorList>
    </citation>
    <scope>NUCLEOTIDE SEQUENCE [LARGE SCALE GENOMIC DNA]</scope>
    <source>
        <strain evidence="3 4">KCTC 22160</strain>
    </source>
</reference>
<gene>
    <name evidence="3" type="ORF">GWK08_08395</name>
</gene>
<dbReference type="EMBL" id="JAABOO010000002">
    <property type="protein sequence ID" value="NER13452.1"/>
    <property type="molecule type" value="Genomic_DNA"/>
</dbReference>
<evidence type="ECO:0000256" key="1">
    <source>
        <dbReference type="ARBA" id="ARBA00008791"/>
    </source>
</evidence>
<organism evidence="3 4">
    <name type="scientific">Leptobacterium flavescens</name>
    <dbReference type="NCBI Taxonomy" id="472055"/>
    <lineage>
        <taxon>Bacteria</taxon>
        <taxon>Pseudomonadati</taxon>
        <taxon>Bacteroidota</taxon>
        <taxon>Flavobacteriia</taxon>
        <taxon>Flavobacteriales</taxon>
        <taxon>Flavobacteriaceae</taxon>
        <taxon>Leptobacterium</taxon>
    </lineage>
</organism>
<dbReference type="RefSeq" id="WP_163606491.1">
    <property type="nucleotide sequence ID" value="NZ_JAABOO010000002.1"/>
</dbReference>
<proteinExistence type="inferred from homology"/>
<comment type="similarity">
    <text evidence="1">Belongs to the universal stress protein A family.</text>
</comment>
<keyword evidence="4" id="KW-1185">Reference proteome</keyword>
<name>A0A6P0ULP6_9FLAO</name>
<dbReference type="InterPro" id="IPR014729">
    <property type="entry name" value="Rossmann-like_a/b/a_fold"/>
</dbReference>
<dbReference type="CDD" id="cd00293">
    <property type="entry name" value="USP-like"/>
    <property type="match status" value="2"/>
</dbReference>
<dbReference type="PANTHER" id="PTHR46268:SF6">
    <property type="entry name" value="UNIVERSAL STRESS PROTEIN UP12"/>
    <property type="match status" value="1"/>
</dbReference>
<dbReference type="Gene3D" id="3.40.50.620">
    <property type="entry name" value="HUPs"/>
    <property type="match status" value="2"/>
</dbReference>